<gene>
    <name evidence="2" type="ORF">LXT13_20575</name>
</gene>
<dbReference type="Pfam" id="PF00881">
    <property type="entry name" value="Nitroreductase"/>
    <property type="match status" value="1"/>
</dbReference>
<dbReference type="PANTHER" id="PTHR42741">
    <property type="entry name" value="NITROREDUCTASE FAMILY PROTEIN"/>
    <property type="match status" value="1"/>
</dbReference>
<dbReference type="InterPro" id="IPR000415">
    <property type="entry name" value="Nitroreductase-like"/>
</dbReference>
<dbReference type="RefSeq" id="WP_233373921.1">
    <property type="nucleotide sequence ID" value="NZ_JAJTWU010000008.1"/>
</dbReference>
<organism evidence="2 3">
    <name type="scientific">Pelomonas cellulosilytica</name>
    <dbReference type="NCBI Taxonomy" id="2906762"/>
    <lineage>
        <taxon>Bacteria</taxon>
        <taxon>Pseudomonadati</taxon>
        <taxon>Pseudomonadota</taxon>
        <taxon>Betaproteobacteria</taxon>
        <taxon>Burkholderiales</taxon>
        <taxon>Sphaerotilaceae</taxon>
        <taxon>Roseateles</taxon>
    </lineage>
</organism>
<evidence type="ECO:0000259" key="1">
    <source>
        <dbReference type="Pfam" id="PF00881"/>
    </source>
</evidence>
<keyword evidence="3" id="KW-1185">Reference proteome</keyword>
<dbReference type="CDD" id="cd02142">
    <property type="entry name" value="McbC_SagB-like_oxidoreductase"/>
    <property type="match status" value="1"/>
</dbReference>
<evidence type="ECO:0000313" key="2">
    <source>
        <dbReference type="EMBL" id="MCE4556799.1"/>
    </source>
</evidence>
<reference evidence="2 3" key="1">
    <citation type="submission" date="2021-12" db="EMBL/GenBank/DDBJ databases">
        <title>Genome seq of P8.</title>
        <authorList>
            <person name="Seo T."/>
        </authorList>
    </citation>
    <scope>NUCLEOTIDE SEQUENCE [LARGE SCALE GENOMIC DNA]</scope>
    <source>
        <strain evidence="2 3">P8</strain>
    </source>
</reference>
<name>A0ABS8Y1B1_9BURK</name>
<dbReference type="Gene3D" id="3.40.109.10">
    <property type="entry name" value="NADH Oxidase"/>
    <property type="match status" value="2"/>
</dbReference>
<protein>
    <submittedName>
        <fullName evidence="2">Nitroreductase family protein</fullName>
    </submittedName>
</protein>
<feature type="domain" description="Nitroreductase" evidence="1">
    <location>
        <begin position="323"/>
        <end position="525"/>
    </location>
</feature>
<evidence type="ECO:0000313" key="3">
    <source>
        <dbReference type="Proteomes" id="UP001200741"/>
    </source>
</evidence>
<dbReference type="SUPFAM" id="SSF55469">
    <property type="entry name" value="FMN-dependent nitroreductase-like"/>
    <property type="match status" value="2"/>
</dbReference>
<dbReference type="Proteomes" id="UP001200741">
    <property type="component" value="Unassembled WGS sequence"/>
</dbReference>
<dbReference type="InterPro" id="IPR029479">
    <property type="entry name" value="Nitroreductase"/>
</dbReference>
<sequence length="545" mass="58864">MPTDDLATVRSYHARSKHQLQRYAAGPETLDWDAQPSPWRRYDGAPLSALPLPELDGAPAWPALFSPGAVPSKPLDLRGLGQLLGLGLGLAAWKQQGPDRWAVRCNPSSGNLHPTEAWLLLRGMAPDPQSGGVLPDGLYHYAPRDHALERRASVTPGPAGLWLALTSIHWREAWKYGERAFRYCQLDAGHAAASLDYAAATLGWHWQPLPEAGERLAQRLGLDRDADRAHPRGLAEPEEPEGLFALVTTPGGMAMPAPQPLDDFVGRANRLDPHPMYRWPVIDAVANASRGSATAPPPWAPPASRLELLPERADPPSAAALMRQRRSAQRFDRTARMPLAAFARLCAALMPAVGVPPWTVAPGRPRVHPVLFAHRVDGLEPGAYVLPREHGAAARLVEALSPELLWKPVPLLASTGLPLQLLAPNPALAGTLRTLCCHQALGSDAMLAVALLAEFDAALASDGPHGYRQLLQECGLLGQVLYLEAEAAGLRGTGIGCFFDDGLHQLLGMADGDTRWQSLYHFTVGAPVVDDRISTEPPYAHRETP</sequence>
<accession>A0ABS8Y1B1</accession>
<proteinExistence type="predicted"/>
<dbReference type="EMBL" id="JAJTWU010000008">
    <property type="protein sequence ID" value="MCE4556799.1"/>
    <property type="molecule type" value="Genomic_DNA"/>
</dbReference>
<dbReference type="PANTHER" id="PTHR42741:SF3">
    <property type="entry name" value="NITROREDUCTASE FAMILY PROTEIN"/>
    <property type="match status" value="1"/>
</dbReference>
<comment type="caution">
    <text evidence="2">The sequence shown here is derived from an EMBL/GenBank/DDBJ whole genome shotgun (WGS) entry which is preliminary data.</text>
</comment>